<name>A0A1C3RHI4_9PROT</name>
<dbReference type="STRING" id="1867952.MTBPR1_30105"/>
<evidence type="ECO:0000256" key="1">
    <source>
        <dbReference type="SAM" id="SignalP"/>
    </source>
</evidence>
<dbReference type="RefSeq" id="WP_069188813.1">
    <property type="nucleotide sequence ID" value="NZ_FLYE01000023.1"/>
</dbReference>
<proteinExistence type="predicted"/>
<keyword evidence="1" id="KW-0732">Signal</keyword>
<reference evidence="3 4" key="1">
    <citation type="submission" date="2016-07" db="EMBL/GenBank/DDBJ databases">
        <authorList>
            <person name="Lefevre C.T."/>
        </authorList>
    </citation>
    <scope>NUCLEOTIDE SEQUENCE [LARGE SCALE GENOMIC DNA]</scope>
    <source>
        <strain evidence="3">PR1</strain>
    </source>
</reference>
<organism evidence="3 4">
    <name type="scientific">Candidatus Terasakiella magnetica</name>
    <dbReference type="NCBI Taxonomy" id="1867952"/>
    <lineage>
        <taxon>Bacteria</taxon>
        <taxon>Pseudomonadati</taxon>
        <taxon>Pseudomonadota</taxon>
        <taxon>Alphaproteobacteria</taxon>
        <taxon>Rhodospirillales</taxon>
        <taxon>Terasakiellaceae</taxon>
        <taxon>Terasakiella</taxon>
    </lineage>
</organism>
<feature type="signal peptide" evidence="1">
    <location>
        <begin position="1"/>
        <end position="21"/>
    </location>
</feature>
<protein>
    <recommendedName>
        <fullName evidence="2">VWFA domain-containing protein</fullName>
    </recommendedName>
</protein>
<accession>A0A1C3RHI4</accession>
<dbReference type="Pfam" id="PF00092">
    <property type="entry name" value="VWA"/>
    <property type="match status" value="1"/>
</dbReference>
<dbReference type="CDD" id="cd00198">
    <property type="entry name" value="vWFA"/>
    <property type="match status" value="1"/>
</dbReference>
<dbReference type="InterPro" id="IPR036465">
    <property type="entry name" value="vWFA_dom_sf"/>
</dbReference>
<feature type="chain" id="PRO_5008680740" description="VWFA domain-containing protein" evidence="1">
    <location>
        <begin position="22"/>
        <end position="324"/>
    </location>
</feature>
<dbReference type="Proteomes" id="UP000231658">
    <property type="component" value="Unassembled WGS sequence"/>
</dbReference>
<dbReference type="SMART" id="SM00327">
    <property type="entry name" value="VWA"/>
    <property type="match status" value="1"/>
</dbReference>
<dbReference type="OrthoDB" id="7816618at2"/>
<gene>
    <name evidence="3" type="ORF">MTBPR1_30105</name>
</gene>
<dbReference type="AlphaFoldDB" id="A0A1C3RHI4"/>
<dbReference type="InterPro" id="IPR002035">
    <property type="entry name" value="VWF_A"/>
</dbReference>
<feature type="domain" description="VWFA" evidence="2">
    <location>
        <begin position="151"/>
        <end position="308"/>
    </location>
</feature>
<dbReference type="SUPFAM" id="SSF53300">
    <property type="entry name" value="vWA-like"/>
    <property type="match status" value="1"/>
</dbReference>
<evidence type="ECO:0000313" key="3">
    <source>
        <dbReference type="EMBL" id="SCA56735.1"/>
    </source>
</evidence>
<sequence length="324" mass="34842">MKGFITTLLVTAALTLPQAHALTVKIVGSGTPRVNVEAELKKVGPQVFIPANDQTSQDALDDLSRLYPTAPNGQKIPRNNWASTNGIAYASADGKVDVLKILKNGGTAFIVRDKDGNPLVNLTPGSVRVAGLNNGRLKQFLLQDGNKGAISLGFSVLVDNSGSMADVIDKVRKQATAFVSSMGDRVTCQLSRFDETRTVLTKGYQTCKETAKAISEIKGNGPSTNLVSAIHEEITDLETQNVDFKALLVLSDGMETGDGKSASILSRKTFPIYSYWVGTKKADTILKPISNAFFPDLKDGSKVLERMLKAVSNTYNGIKVIHVR</sequence>
<keyword evidence="4" id="KW-1185">Reference proteome</keyword>
<dbReference type="Gene3D" id="3.40.50.410">
    <property type="entry name" value="von Willebrand factor, type A domain"/>
    <property type="match status" value="1"/>
</dbReference>
<dbReference type="EMBL" id="FLYE01000023">
    <property type="protein sequence ID" value="SCA56735.1"/>
    <property type="molecule type" value="Genomic_DNA"/>
</dbReference>
<evidence type="ECO:0000259" key="2">
    <source>
        <dbReference type="SMART" id="SM00327"/>
    </source>
</evidence>
<evidence type="ECO:0000313" key="4">
    <source>
        <dbReference type="Proteomes" id="UP000231658"/>
    </source>
</evidence>